<dbReference type="PANTHER" id="PTHR22753:SF22">
    <property type="entry name" value="PHOSPHOLIPID_GLYCEROL ACYLTRANSFERASE DOMAIN-CONTAINING PROTEIN"/>
    <property type="match status" value="1"/>
</dbReference>
<evidence type="ECO:0000313" key="1">
    <source>
        <dbReference type="EMBL" id="KAK9403296.1"/>
    </source>
</evidence>
<sequence>RTKDYSGVITLEPLSIIRFYDAFDYMNDNILFCFVLKTGYELHGVENLPDGPGLIIYYHAALPIDYIFFLARIYSLKNKLCCYTVVDHFVFKLPGLKMLGTNLKMITGSKEECLHALKNGDWPIIPMFTENSREGYRILGRIKPLKVLYEYVRWPLVILYGGFPVKWRTHIGQPIPYDPNITVEDLVEKVQNTLQTLIEKYQKQPGSIRRGLLARFHNKKNE</sequence>
<organism evidence="1 2">
    <name type="scientific">Crotalus adamanteus</name>
    <name type="common">Eastern diamondback rattlesnake</name>
    <dbReference type="NCBI Taxonomy" id="8729"/>
    <lineage>
        <taxon>Eukaryota</taxon>
        <taxon>Metazoa</taxon>
        <taxon>Chordata</taxon>
        <taxon>Craniata</taxon>
        <taxon>Vertebrata</taxon>
        <taxon>Euteleostomi</taxon>
        <taxon>Lepidosauria</taxon>
        <taxon>Squamata</taxon>
        <taxon>Bifurcata</taxon>
        <taxon>Unidentata</taxon>
        <taxon>Episquamata</taxon>
        <taxon>Toxicofera</taxon>
        <taxon>Serpentes</taxon>
        <taxon>Colubroidea</taxon>
        <taxon>Viperidae</taxon>
        <taxon>Crotalinae</taxon>
        <taxon>Crotalus</taxon>
    </lineage>
</organism>
<keyword evidence="1" id="KW-0472">Membrane</keyword>
<dbReference type="EMBL" id="JAOTOJ010000003">
    <property type="protein sequence ID" value="KAK9403296.1"/>
    <property type="molecule type" value="Genomic_DNA"/>
</dbReference>
<accession>A0AAW1BN96</accession>
<proteinExistence type="predicted"/>
<dbReference type="PANTHER" id="PTHR22753">
    <property type="entry name" value="TRANSMEMBRANE PROTEIN 68"/>
    <property type="match status" value="1"/>
</dbReference>
<dbReference type="GO" id="GO:0016020">
    <property type="term" value="C:membrane"/>
    <property type="evidence" value="ECO:0007669"/>
    <property type="project" value="TreeGrafter"/>
</dbReference>
<gene>
    <name evidence="1" type="ORF">NXF25_008123</name>
</gene>
<dbReference type="AlphaFoldDB" id="A0AAW1BN96"/>
<reference evidence="1 2" key="1">
    <citation type="journal article" date="2024" name="Proc. Natl. Acad. Sci. U.S.A.">
        <title>The genetic regulatory architecture and epigenomic basis for age-related changes in rattlesnake venom.</title>
        <authorList>
            <person name="Hogan M.P."/>
            <person name="Holding M.L."/>
            <person name="Nystrom G.S."/>
            <person name="Colston T.J."/>
            <person name="Bartlett D.A."/>
            <person name="Mason A.J."/>
            <person name="Ellsworth S.A."/>
            <person name="Rautsaw R.M."/>
            <person name="Lawrence K.C."/>
            <person name="Strickland J.L."/>
            <person name="He B."/>
            <person name="Fraser P."/>
            <person name="Margres M.J."/>
            <person name="Gilbert D.M."/>
            <person name="Gibbs H.L."/>
            <person name="Parkinson C.L."/>
            <person name="Rokyta D.R."/>
        </authorList>
    </citation>
    <scope>NUCLEOTIDE SEQUENCE [LARGE SCALE GENOMIC DNA]</scope>
    <source>
        <strain evidence="1">DRR0105</strain>
    </source>
</reference>
<comment type="caution">
    <text evidence="1">The sequence shown here is derived from an EMBL/GenBank/DDBJ whole genome shotgun (WGS) entry which is preliminary data.</text>
</comment>
<evidence type="ECO:0000313" key="2">
    <source>
        <dbReference type="Proteomes" id="UP001474421"/>
    </source>
</evidence>
<protein>
    <submittedName>
        <fullName evidence="1">TMEM68: Transmembrane protein 68</fullName>
    </submittedName>
</protein>
<name>A0AAW1BN96_CROAD</name>
<dbReference type="Proteomes" id="UP001474421">
    <property type="component" value="Unassembled WGS sequence"/>
</dbReference>
<dbReference type="CDD" id="cd07987">
    <property type="entry name" value="LPLAT_MGAT-like"/>
    <property type="match status" value="1"/>
</dbReference>
<feature type="non-terminal residue" evidence="1">
    <location>
        <position position="1"/>
    </location>
</feature>
<keyword evidence="2" id="KW-1185">Reference proteome</keyword>
<keyword evidence="1" id="KW-0812">Transmembrane</keyword>